<evidence type="ECO:0000256" key="1">
    <source>
        <dbReference type="SAM" id="MobiDB-lite"/>
    </source>
</evidence>
<proteinExistence type="predicted"/>
<evidence type="ECO:0000313" key="2">
    <source>
        <dbReference type="EMBL" id="TSE30568.1"/>
    </source>
</evidence>
<evidence type="ECO:0000313" key="3">
    <source>
        <dbReference type="Proteomes" id="UP000318294"/>
    </source>
</evidence>
<comment type="caution">
    <text evidence="2">The sequence shown here is derived from an EMBL/GenBank/DDBJ whole genome shotgun (WGS) entry which is preliminary data.</text>
</comment>
<dbReference type="EMBL" id="VJON01000053">
    <property type="protein sequence ID" value="TSE30568.1"/>
    <property type="molecule type" value="Genomic_DNA"/>
</dbReference>
<accession>A0A554X432</accession>
<reference evidence="2 3" key="1">
    <citation type="submission" date="2019-07" db="EMBL/GenBank/DDBJ databases">
        <title>Tepidimonas charontis SPSP-6 draft genome.</title>
        <authorList>
            <person name="Da Costa M.S."/>
            <person name="Froufe H.J.C."/>
            <person name="Egas C."/>
            <person name="Albuquerque L."/>
        </authorList>
    </citation>
    <scope>NUCLEOTIDE SEQUENCE [LARGE SCALE GENOMIC DNA]</scope>
    <source>
        <strain evidence="2 3">SPSP-6</strain>
    </source>
</reference>
<sequence>MRVETKAPQAAGAAWLEDGPDSAPEALHILVNEAAKVERSAFVAAQPDERTATRRKDARSFKLKTMLTRLGEVTFQVLPVRTRGLPQRLRVGLPHRPNRPSRLARQGGSGCLHLTPSIEVPQKRPGPEIALSGAGGTPAAKLDAGLAS</sequence>
<gene>
    <name evidence="2" type="ORF">Tchar_02423</name>
</gene>
<protein>
    <submittedName>
        <fullName evidence="2">Uncharacterized protein</fullName>
    </submittedName>
</protein>
<dbReference type="AlphaFoldDB" id="A0A554X432"/>
<feature type="region of interest" description="Disordered" evidence="1">
    <location>
        <begin position="90"/>
        <end position="148"/>
    </location>
</feature>
<dbReference type="Proteomes" id="UP000318294">
    <property type="component" value="Unassembled WGS sequence"/>
</dbReference>
<organism evidence="2 3">
    <name type="scientific">Tepidimonas charontis</name>
    <dbReference type="NCBI Taxonomy" id="2267262"/>
    <lineage>
        <taxon>Bacteria</taxon>
        <taxon>Pseudomonadati</taxon>
        <taxon>Pseudomonadota</taxon>
        <taxon>Betaproteobacteria</taxon>
        <taxon>Burkholderiales</taxon>
        <taxon>Tepidimonas</taxon>
    </lineage>
</organism>
<name>A0A554X432_9BURK</name>
<keyword evidence="3" id="KW-1185">Reference proteome</keyword>